<dbReference type="RefSeq" id="WP_085560023.1">
    <property type="nucleotide sequence ID" value="NZ_FOAH01000012.1"/>
</dbReference>
<dbReference type="Pfam" id="PF04296">
    <property type="entry name" value="YlxR"/>
    <property type="match status" value="1"/>
</dbReference>
<dbReference type="NCBIfam" id="NF047356">
    <property type="entry name" value="RNA_bind_RnpM"/>
    <property type="match status" value="1"/>
</dbReference>
<evidence type="ECO:0000313" key="3">
    <source>
        <dbReference type="Proteomes" id="UP000193435"/>
    </source>
</evidence>
<name>A0A1X7NIB7_9LACT</name>
<feature type="domain" description="YlxR" evidence="1">
    <location>
        <begin position="9"/>
        <end position="81"/>
    </location>
</feature>
<dbReference type="OrthoDB" id="9813251at2"/>
<dbReference type="InterPro" id="IPR037465">
    <property type="entry name" value="YlxR"/>
</dbReference>
<dbReference type="STRING" id="1073423.SAMN04488700_1942"/>
<dbReference type="CDD" id="cd00279">
    <property type="entry name" value="YlxR"/>
    <property type="match status" value="1"/>
</dbReference>
<accession>A0A1X7NIB7</accession>
<proteinExistence type="predicted"/>
<evidence type="ECO:0000313" key="2">
    <source>
        <dbReference type="EMBL" id="SMH36918.1"/>
    </source>
</evidence>
<dbReference type="AlphaFoldDB" id="A0A1X7NIB7"/>
<keyword evidence="3" id="KW-1185">Reference proteome</keyword>
<dbReference type="InterPro" id="IPR007393">
    <property type="entry name" value="YlxR_dom"/>
</dbReference>
<sequence>MQKRKIPMRKCIASNKMKPKKEMIRIVKNKEGEISIDPSGKVAGRGAYISIDPLIVKVAWDKRILDCTFETALADPFYQELLDYVTRQKARMSL</sequence>
<dbReference type="Gene3D" id="3.30.1230.10">
    <property type="entry name" value="YlxR-like"/>
    <property type="match status" value="1"/>
</dbReference>
<gene>
    <name evidence="2" type="ORF">SAMN04488700_1942</name>
</gene>
<reference evidence="2 3" key="1">
    <citation type="submission" date="2017-04" db="EMBL/GenBank/DDBJ databases">
        <authorList>
            <person name="Afonso C.L."/>
            <person name="Miller P.J."/>
            <person name="Scott M.A."/>
            <person name="Spackman E."/>
            <person name="Goraichik I."/>
            <person name="Dimitrov K.M."/>
            <person name="Suarez D.L."/>
            <person name="Swayne D.E."/>
        </authorList>
    </citation>
    <scope>NUCLEOTIDE SEQUENCE [LARGE SCALE GENOMIC DNA]</scope>
    <source>
        <strain evidence="2 3">LMG26642</strain>
    </source>
</reference>
<dbReference type="PANTHER" id="PTHR34215">
    <property type="entry name" value="BLL0784 PROTEIN"/>
    <property type="match status" value="1"/>
</dbReference>
<dbReference type="InterPro" id="IPR035931">
    <property type="entry name" value="YlxR-like_sf"/>
</dbReference>
<evidence type="ECO:0000259" key="1">
    <source>
        <dbReference type="Pfam" id="PF04296"/>
    </source>
</evidence>
<organism evidence="2 3">
    <name type="scientific">Carnobacterium iners</name>
    <dbReference type="NCBI Taxonomy" id="1073423"/>
    <lineage>
        <taxon>Bacteria</taxon>
        <taxon>Bacillati</taxon>
        <taxon>Bacillota</taxon>
        <taxon>Bacilli</taxon>
        <taxon>Lactobacillales</taxon>
        <taxon>Carnobacteriaceae</taxon>
        <taxon>Carnobacterium</taxon>
    </lineage>
</organism>
<dbReference type="SUPFAM" id="SSF64376">
    <property type="entry name" value="YlxR-like"/>
    <property type="match status" value="1"/>
</dbReference>
<protein>
    <recommendedName>
        <fullName evidence="1">YlxR domain-containing protein</fullName>
    </recommendedName>
</protein>
<dbReference type="PANTHER" id="PTHR34215:SF1">
    <property type="entry name" value="YLXR DOMAIN-CONTAINING PROTEIN"/>
    <property type="match status" value="1"/>
</dbReference>
<dbReference type="Proteomes" id="UP000193435">
    <property type="component" value="Unassembled WGS sequence"/>
</dbReference>
<dbReference type="EMBL" id="FXBJ01000002">
    <property type="protein sequence ID" value="SMH36918.1"/>
    <property type="molecule type" value="Genomic_DNA"/>
</dbReference>